<comment type="caution">
    <text evidence="1">The sequence shown here is derived from an EMBL/GenBank/DDBJ whole genome shotgun (WGS) entry which is preliminary data.</text>
</comment>
<dbReference type="AlphaFoldDB" id="A0A8K0GAH6"/>
<dbReference type="EMBL" id="VTPC01034915">
    <property type="protein sequence ID" value="KAF2891283.1"/>
    <property type="molecule type" value="Genomic_DNA"/>
</dbReference>
<name>A0A8K0GAH6_IGNLU</name>
<proteinExistence type="predicted"/>
<evidence type="ECO:0000313" key="1">
    <source>
        <dbReference type="EMBL" id="KAF2891283.1"/>
    </source>
</evidence>
<sequence>MDKTQDGFPIHDSVRRNNFRRSDDLLRMSSLDVDMQNEIEDTSVLTSLKYVSSHKFIKRLLAARATISMANDGERVTPIGFAITPHSSIAHTLLENNKEKQFLFEYALNEKFTAILYRLQLV</sequence>
<dbReference type="Proteomes" id="UP000801492">
    <property type="component" value="Unassembled WGS sequence"/>
</dbReference>
<accession>A0A8K0GAH6</accession>
<organism evidence="1 2">
    <name type="scientific">Ignelater luminosus</name>
    <name type="common">Cucubano</name>
    <name type="synonym">Pyrophorus luminosus</name>
    <dbReference type="NCBI Taxonomy" id="2038154"/>
    <lineage>
        <taxon>Eukaryota</taxon>
        <taxon>Metazoa</taxon>
        <taxon>Ecdysozoa</taxon>
        <taxon>Arthropoda</taxon>
        <taxon>Hexapoda</taxon>
        <taxon>Insecta</taxon>
        <taxon>Pterygota</taxon>
        <taxon>Neoptera</taxon>
        <taxon>Endopterygota</taxon>
        <taxon>Coleoptera</taxon>
        <taxon>Polyphaga</taxon>
        <taxon>Elateriformia</taxon>
        <taxon>Elateroidea</taxon>
        <taxon>Elateridae</taxon>
        <taxon>Agrypninae</taxon>
        <taxon>Pyrophorini</taxon>
        <taxon>Ignelater</taxon>
    </lineage>
</organism>
<reference evidence="1" key="1">
    <citation type="submission" date="2019-08" db="EMBL/GenBank/DDBJ databases">
        <title>The genome of the North American firefly Photinus pyralis.</title>
        <authorList>
            <consortium name="Photinus pyralis genome working group"/>
            <person name="Fallon T.R."/>
            <person name="Sander Lower S.E."/>
            <person name="Weng J.-K."/>
        </authorList>
    </citation>
    <scope>NUCLEOTIDE SEQUENCE</scope>
    <source>
        <strain evidence="1">TRF0915ILg1</strain>
        <tissue evidence="1">Whole body</tissue>
    </source>
</reference>
<keyword evidence="2" id="KW-1185">Reference proteome</keyword>
<gene>
    <name evidence="1" type="ORF">ILUMI_14890</name>
</gene>
<protein>
    <submittedName>
        <fullName evidence="1">Uncharacterized protein</fullName>
    </submittedName>
</protein>
<evidence type="ECO:0000313" key="2">
    <source>
        <dbReference type="Proteomes" id="UP000801492"/>
    </source>
</evidence>